<comment type="caution">
    <text evidence="2">The sequence shown here is derived from an EMBL/GenBank/DDBJ whole genome shotgun (WGS) entry which is preliminary data.</text>
</comment>
<dbReference type="PANTHER" id="PTHR35007">
    <property type="entry name" value="INTEGRAL MEMBRANE PROTEIN-RELATED"/>
    <property type="match status" value="1"/>
</dbReference>
<protein>
    <submittedName>
        <fullName evidence="2">Flp pilus assembly protein TadB</fullName>
    </submittedName>
</protein>
<feature type="transmembrane region" description="Helical" evidence="1">
    <location>
        <begin position="6"/>
        <end position="26"/>
    </location>
</feature>
<reference evidence="2 3" key="1">
    <citation type="submission" date="2020-10" db="EMBL/GenBank/DDBJ databases">
        <title>Sequencing the genomes of 1000 actinobacteria strains.</title>
        <authorList>
            <person name="Klenk H.-P."/>
        </authorList>
    </citation>
    <scope>NUCLEOTIDE SEQUENCE [LARGE SCALE GENOMIC DNA]</scope>
    <source>
        <strain evidence="2 3">DSM 46661</strain>
    </source>
</reference>
<dbReference type="RefSeq" id="WP_192742950.1">
    <property type="nucleotide sequence ID" value="NZ_JADBEJ010000004.1"/>
</dbReference>
<evidence type="ECO:0000313" key="2">
    <source>
        <dbReference type="EMBL" id="MBE1575431.1"/>
    </source>
</evidence>
<keyword evidence="1" id="KW-0812">Transmembrane</keyword>
<gene>
    <name evidence="2" type="ORF">H4W30_002478</name>
</gene>
<sequence length="288" mass="30145">MSTLGQLILLALGIAGGTTLIVAACVPGRLRLSDVLNGPPVVSDSSSLNPALRAVIRVADRCGARTPTADLDLVGQTRESFMLKRIGYASTGALAVPLTSVALAVVGAGAPVVLTGLMSLCTAAFGWTLPRLLLRSKAQKARAAFRGALVAYAHLVALGRLGDRGPVEAMRYPASLGEGWAFHRIRLAMNEASLRGRMPWEGLERLADELGVRELRDLGHIITSASEGGASIADTLRSKAASIAQQGLADQKTGSSIRSDRMDMPIAVMGLAFIVFLAFPGIFTMLGT</sequence>
<feature type="transmembrane region" description="Helical" evidence="1">
    <location>
        <begin position="86"/>
        <end position="106"/>
    </location>
</feature>
<organism evidence="2 3">
    <name type="scientific">Amycolatopsis roodepoortensis</name>
    <dbReference type="NCBI Taxonomy" id="700274"/>
    <lineage>
        <taxon>Bacteria</taxon>
        <taxon>Bacillati</taxon>
        <taxon>Actinomycetota</taxon>
        <taxon>Actinomycetes</taxon>
        <taxon>Pseudonocardiales</taxon>
        <taxon>Pseudonocardiaceae</taxon>
        <taxon>Amycolatopsis</taxon>
    </lineage>
</organism>
<evidence type="ECO:0000313" key="3">
    <source>
        <dbReference type="Proteomes" id="UP000656548"/>
    </source>
</evidence>
<accession>A0ABR9L3Z3</accession>
<evidence type="ECO:0000256" key="1">
    <source>
        <dbReference type="SAM" id="Phobius"/>
    </source>
</evidence>
<dbReference type="PANTHER" id="PTHR35007:SF1">
    <property type="entry name" value="PILUS ASSEMBLY PROTEIN"/>
    <property type="match status" value="1"/>
</dbReference>
<dbReference type="Proteomes" id="UP000656548">
    <property type="component" value="Unassembled WGS sequence"/>
</dbReference>
<keyword evidence="1" id="KW-1133">Transmembrane helix</keyword>
<proteinExistence type="predicted"/>
<keyword evidence="3" id="KW-1185">Reference proteome</keyword>
<name>A0ABR9L3Z3_9PSEU</name>
<feature type="transmembrane region" description="Helical" evidence="1">
    <location>
        <begin position="112"/>
        <end position="134"/>
    </location>
</feature>
<feature type="transmembrane region" description="Helical" evidence="1">
    <location>
        <begin position="266"/>
        <end position="286"/>
    </location>
</feature>
<dbReference type="EMBL" id="JADBEJ010000004">
    <property type="protein sequence ID" value="MBE1575431.1"/>
    <property type="molecule type" value="Genomic_DNA"/>
</dbReference>
<keyword evidence="1" id="KW-0472">Membrane</keyword>